<dbReference type="InterPro" id="IPR000780">
    <property type="entry name" value="CheR_MeTrfase"/>
</dbReference>
<dbReference type="InterPro" id="IPR029063">
    <property type="entry name" value="SAM-dependent_MTases_sf"/>
</dbReference>
<gene>
    <name evidence="5" type="ORF">I0D00_01535</name>
</gene>
<keyword evidence="2" id="KW-0808">Transferase</keyword>
<protein>
    <submittedName>
        <fullName evidence="5">Chemotaxis protein CheR</fullName>
    </submittedName>
</protein>
<reference evidence="5 6" key="1">
    <citation type="journal article" date="2021" name="Syst. Appl. Microbiol.">
        <title>Pseudomonas lalucatii sp. nov. isolated from Vallgornera, a karstic cave in Mallorca, Western Mediterranean.</title>
        <authorList>
            <person name="Busquets A."/>
            <person name="Mulet M."/>
            <person name="Gomila M."/>
            <person name="Garcia-Valdes E."/>
        </authorList>
    </citation>
    <scope>NUCLEOTIDE SEQUENCE [LARGE SCALE GENOMIC DNA]</scope>
    <source>
        <strain evidence="5 6">R1b54</strain>
    </source>
</reference>
<keyword evidence="6" id="KW-1185">Reference proteome</keyword>
<dbReference type="InterPro" id="IPR050903">
    <property type="entry name" value="Bact_Chemotaxis_MeTrfase"/>
</dbReference>
<dbReference type="RefSeq" id="WP_213638003.1">
    <property type="nucleotide sequence ID" value="NZ_JADPMV010000001.1"/>
</dbReference>
<proteinExistence type="predicted"/>
<name>A0ABS5PWB7_9PSED</name>
<dbReference type="SMART" id="SM00028">
    <property type="entry name" value="TPR"/>
    <property type="match status" value="2"/>
</dbReference>
<dbReference type="SUPFAM" id="SSF48452">
    <property type="entry name" value="TPR-like"/>
    <property type="match status" value="1"/>
</dbReference>
<dbReference type="Pfam" id="PF01739">
    <property type="entry name" value="CheR"/>
    <property type="match status" value="1"/>
</dbReference>
<dbReference type="PANTHER" id="PTHR24422:SF19">
    <property type="entry name" value="CHEMOTAXIS PROTEIN METHYLTRANSFERASE"/>
    <property type="match status" value="1"/>
</dbReference>
<dbReference type="SUPFAM" id="SSF47757">
    <property type="entry name" value="Chemotaxis receptor methyltransferase CheR, N-terminal domain"/>
    <property type="match status" value="1"/>
</dbReference>
<dbReference type="InterPro" id="IPR019734">
    <property type="entry name" value="TPR_rpt"/>
</dbReference>
<evidence type="ECO:0000256" key="2">
    <source>
        <dbReference type="ARBA" id="ARBA00022679"/>
    </source>
</evidence>
<evidence type="ECO:0000256" key="1">
    <source>
        <dbReference type="ARBA" id="ARBA00022603"/>
    </source>
</evidence>
<keyword evidence="1" id="KW-0489">Methyltransferase</keyword>
<dbReference type="InterPro" id="IPR022642">
    <property type="entry name" value="CheR_C"/>
</dbReference>
<dbReference type="PANTHER" id="PTHR24422">
    <property type="entry name" value="CHEMOTAXIS PROTEIN METHYLTRANSFERASE"/>
    <property type="match status" value="1"/>
</dbReference>
<dbReference type="PRINTS" id="PR00996">
    <property type="entry name" value="CHERMTFRASE"/>
</dbReference>
<dbReference type="Proteomes" id="UP001196601">
    <property type="component" value="Unassembled WGS sequence"/>
</dbReference>
<dbReference type="SMART" id="SM00138">
    <property type="entry name" value="MeTrc"/>
    <property type="match status" value="1"/>
</dbReference>
<dbReference type="SUPFAM" id="SSF53335">
    <property type="entry name" value="S-adenosyl-L-methionine-dependent methyltransferases"/>
    <property type="match status" value="1"/>
</dbReference>
<organism evidence="5 6">
    <name type="scientific">Pseudomonas lalucatii</name>
    <dbReference type="NCBI Taxonomy" id="1424203"/>
    <lineage>
        <taxon>Bacteria</taxon>
        <taxon>Pseudomonadati</taxon>
        <taxon>Pseudomonadota</taxon>
        <taxon>Gammaproteobacteria</taxon>
        <taxon>Pseudomonadales</taxon>
        <taxon>Pseudomonadaceae</taxon>
        <taxon>Pseudomonas</taxon>
    </lineage>
</organism>
<comment type="caution">
    <text evidence="5">The sequence shown here is derived from an EMBL/GenBank/DDBJ whole genome shotgun (WGS) entry which is preliminary data.</text>
</comment>
<keyword evidence="3" id="KW-0949">S-adenosyl-L-methionine</keyword>
<dbReference type="InterPro" id="IPR011990">
    <property type="entry name" value="TPR-like_helical_dom_sf"/>
</dbReference>
<evidence type="ECO:0000256" key="3">
    <source>
        <dbReference type="ARBA" id="ARBA00022691"/>
    </source>
</evidence>
<evidence type="ECO:0000259" key="4">
    <source>
        <dbReference type="PROSITE" id="PS50123"/>
    </source>
</evidence>
<dbReference type="Gene3D" id="3.40.50.150">
    <property type="entry name" value="Vaccinia Virus protein VP39"/>
    <property type="match status" value="1"/>
</dbReference>
<evidence type="ECO:0000313" key="6">
    <source>
        <dbReference type="Proteomes" id="UP001196601"/>
    </source>
</evidence>
<dbReference type="EMBL" id="JADPMV010000001">
    <property type="protein sequence ID" value="MBS7660634.1"/>
    <property type="molecule type" value="Genomic_DNA"/>
</dbReference>
<accession>A0ABS5PWB7</accession>
<dbReference type="Gene3D" id="1.25.40.10">
    <property type="entry name" value="Tetratricopeptide repeat domain"/>
    <property type="match status" value="1"/>
</dbReference>
<dbReference type="PROSITE" id="PS50123">
    <property type="entry name" value="CHER"/>
    <property type="match status" value="1"/>
</dbReference>
<feature type="domain" description="CheR-type methyltransferase" evidence="4">
    <location>
        <begin position="20"/>
        <end position="260"/>
    </location>
</feature>
<sequence length="504" mass="55648">MTRTEAHCSPRLLATLSHKLLQHLGMDFSGTRRVDLLRRLQLLAREHEVDDFDGWLQDLAFAEWDAAKVQSLISAFTVGETYFRRDAEAFDWLASEHLPALLARRRAAGRRHLRLWSAGCCTGEEAYGLLFLIDELLAGEGADWSVELVASDINAGFLARAEQGVYGRNAFRSSEAHFRDRHFQAEGRQWRVRPAWRGRIRFVQYNLADSRLPPALAEADLILCRNVLMYLSPDRALAALRRLLASLSADGALLLSAVEAGLATQAGLSGRWAGCNYALLAAGAVGLGPAAPPAPVCLPPQPAPLPRPVEWWRVPTPAPAAEPPARDAAAHESGLPEHYWRQFAQARARGAHGQAREALSGYLGCTGLGREQQHRACLAMARSWADQQRLEQAREWLRRALQLDGAAPAAYWLQALLAQQEGDNRAALLALQRALYLDPGFILGYFLRARLLRAEGQGRASDKTLRVCRQLLLDQDGDALVPHGDGIDCAQLLRLCDQLQQGGR</sequence>
<evidence type="ECO:0000313" key="5">
    <source>
        <dbReference type="EMBL" id="MBS7660634.1"/>
    </source>
</evidence>